<name>A0A383F6B4_9ZZZZ</name>
<dbReference type="Pfam" id="PF13424">
    <property type="entry name" value="TPR_12"/>
    <property type="match status" value="1"/>
</dbReference>
<dbReference type="Pfam" id="PF13374">
    <property type="entry name" value="TPR_10"/>
    <property type="match status" value="1"/>
</dbReference>
<dbReference type="InterPro" id="IPR011990">
    <property type="entry name" value="TPR-like_helical_dom_sf"/>
</dbReference>
<evidence type="ECO:0000256" key="2">
    <source>
        <dbReference type="ARBA" id="ARBA00022803"/>
    </source>
</evidence>
<organism evidence="3">
    <name type="scientific">marine metagenome</name>
    <dbReference type="NCBI Taxonomy" id="408172"/>
    <lineage>
        <taxon>unclassified sequences</taxon>
        <taxon>metagenomes</taxon>
        <taxon>ecological metagenomes</taxon>
    </lineage>
</organism>
<dbReference type="PANTHER" id="PTHR45641:SF19">
    <property type="entry name" value="NEPHROCYSTIN-3"/>
    <property type="match status" value="1"/>
</dbReference>
<dbReference type="SUPFAM" id="SSF48452">
    <property type="entry name" value="TPR-like"/>
    <property type="match status" value="1"/>
</dbReference>
<evidence type="ECO:0000313" key="3">
    <source>
        <dbReference type="EMBL" id="SVE64722.1"/>
    </source>
</evidence>
<feature type="non-terminal residue" evidence="3">
    <location>
        <position position="227"/>
    </location>
</feature>
<dbReference type="AlphaFoldDB" id="A0A383F6B4"/>
<dbReference type="PANTHER" id="PTHR45641">
    <property type="entry name" value="TETRATRICOPEPTIDE REPEAT PROTEIN (AFU_ORTHOLOGUE AFUA_6G03870)"/>
    <property type="match status" value="1"/>
</dbReference>
<sequence>VLLETIETTTGNIRTVSLGNLAIIHKNENQYEKALDIYRQVRRELEESGDRANLARVLHQIGNIHYLRKELDTAAEHYEESGELAHELGEEAIWMATRVQLANVLYQSGREDDALESYREIVARLQESPADKGASLLASMKVQIGQIHQKAKRFLEAEAEFSGAEELVRASDDKRSLLKVLRARAMVARERRAYEEGLSLYDEAEKTAAVLGDVLELSTCHLLMGDL</sequence>
<dbReference type="InterPro" id="IPR019734">
    <property type="entry name" value="TPR_rpt"/>
</dbReference>
<proteinExistence type="predicted"/>
<reference evidence="3" key="1">
    <citation type="submission" date="2018-05" db="EMBL/GenBank/DDBJ databases">
        <authorList>
            <person name="Lanie J.A."/>
            <person name="Ng W.-L."/>
            <person name="Kazmierczak K.M."/>
            <person name="Andrzejewski T.M."/>
            <person name="Davidsen T.M."/>
            <person name="Wayne K.J."/>
            <person name="Tettelin H."/>
            <person name="Glass J.I."/>
            <person name="Rusch D."/>
            <person name="Podicherti R."/>
            <person name="Tsui H.-C.T."/>
            <person name="Winkler M.E."/>
        </authorList>
    </citation>
    <scope>NUCLEOTIDE SEQUENCE</scope>
</reference>
<protein>
    <submittedName>
        <fullName evidence="3">Uncharacterized protein</fullName>
    </submittedName>
</protein>
<dbReference type="EMBL" id="UINC01231960">
    <property type="protein sequence ID" value="SVE64722.1"/>
    <property type="molecule type" value="Genomic_DNA"/>
</dbReference>
<accession>A0A383F6B4</accession>
<gene>
    <name evidence="3" type="ORF">METZ01_LOCUS517576</name>
</gene>
<dbReference type="SMART" id="SM00028">
    <property type="entry name" value="TPR"/>
    <property type="match status" value="3"/>
</dbReference>
<evidence type="ECO:0000256" key="1">
    <source>
        <dbReference type="ARBA" id="ARBA00022737"/>
    </source>
</evidence>
<feature type="non-terminal residue" evidence="3">
    <location>
        <position position="1"/>
    </location>
</feature>
<keyword evidence="1" id="KW-0677">Repeat</keyword>
<dbReference type="Gene3D" id="1.25.40.10">
    <property type="entry name" value="Tetratricopeptide repeat domain"/>
    <property type="match status" value="2"/>
</dbReference>
<keyword evidence="2" id="KW-0802">TPR repeat</keyword>